<dbReference type="eggNOG" id="ENOG502QQNI">
    <property type="taxonomic scope" value="Eukaryota"/>
</dbReference>
<name>M4B7V6_HYAAE</name>
<evidence type="ECO:0000313" key="2">
    <source>
        <dbReference type="Proteomes" id="UP000011713"/>
    </source>
</evidence>
<reference evidence="1" key="2">
    <citation type="submission" date="2015-06" db="UniProtKB">
        <authorList>
            <consortium name="EnsemblProtists"/>
        </authorList>
    </citation>
    <scope>IDENTIFICATION</scope>
    <source>
        <strain evidence="1">Emoy2</strain>
    </source>
</reference>
<proteinExistence type="predicted"/>
<protein>
    <submittedName>
        <fullName evidence="1">Uncharacterized protein</fullName>
    </submittedName>
</protein>
<keyword evidence="2" id="KW-1185">Reference proteome</keyword>
<accession>M4B7V6</accession>
<dbReference type="EMBL" id="JH597876">
    <property type="status" value="NOT_ANNOTATED_CDS"/>
    <property type="molecule type" value="Genomic_DNA"/>
</dbReference>
<evidence type="ECO:0000313" key="1">
    <source>
        <dbReference type="EnsemblProtists" id="HpaP802358"/>
    </source>
</evidence>
<sequence length="102" mass="11005">MEGFGHYINQARASGGLIVSTNLPPMNELLTRASSVLITVKRQAHPRQMFGGQFKGEHGLKGVEGYIAVVNGSSVCQAVEKVLAMTPAEREKKGHERRGSIS</sequence>
<reference evidence="2" key="1">
    <citation type="journal article" date="2010" name="Science">
        <title>Signatures of adaptation to obligate biotrophy in the Hyaloperonospora arabidopsidis genome.</title>
        <authorList>
            <person name="Baxter L."/>
            <person name="Tripathy S."/>
            <person name="Ishaque N."/>
            <person name="Boot N."/>
            <person name="Cabral A."/>
            <person name="Kemen E."/>
            <person name="Thines M."/>
            <person name="Ah-Fong A."/>
            <person name="Anderson R."/>
            <person name="Badejoko W."/>
            <person name="Bittner-Eddy P."/>
            <person name="Boore J.L."/>
            <person name="Chibucos M.C."/>
            <person name="Coates M."/>
            <person name="Dehal P."/>
            <person name="Delehaunty K."/>
            <person name="Dong S."/>
            <person name="Downton P."/>
            <person name="Dumas B."/>
            <person name="Fabro G."/>
            <person name="Fronick C."/>
            <person name="Fuerstenberg S.I."/>
            <person name="Fulton L."/>
            <person name="Gaulin E."/>
            <person name="Govers F."/>
            <person name="Hughes L."/>
            <person name="Humphray S."/>
            <person name="Jiang R.H."/>
            <person name="Judelson H."/>
            <person name="Kamoun S."/>
            <person name="Kyung K."/>
            <person name="Meijer H."/>
            <person name="Minx P."/>
            <person name="Morris P."/>
            <person name="Nelson J."/>
            <person name="Phuntumart V."/>
            <person name="Qutob D."/>
            <person name="Rehmany A."/>
            <person name="Rougon-Cardoso A."/>
            <person name="Ryden P."/>
            <person name="Torto-Alalibo T."/>
            <person name="Studholme D."/>
            <person name="Wang Y."/>
            <person name="Win J."/>
            <person name="Wood J."/>
            <person name="Clifton S.W."/>
            <person name="Rogers J."/>
            <person name="Van den Ackerveken G."/>
            <person name="Jones J.D."/>
            <person name="McDowell J.M."/>
            <person name="Beynon J."/>
            <person name="Tyler B.M."/>
        </authorList>
    </citation>
    <scope>NUCLEOTIDE SEQUENCE [LARGE SCALE GENOMIC DNA]</scope>
    <source>
        <strain evidence="2">Emoy2</strain>
    </source>
</reference>
<dbReference type="AlphaFoldDB" id="M4B7V6"/>
<dbReference type="InParanoid" id="M4B7V6"/>
<dbReference type="HOGENOM" id="CLU_2282840_0_0_1"/>
<dbReference type="EnsemblProtists" id="HpaT802358">
    <property type="protein sequence ID" value="HpaP802358"/>
    <property type="gene ID" value="HpaG802358"/>
</dbReference>
<dbReference type="OMA" id="AHPRQMF"/>
<organism evidence="1 2">
    <name type="scientific">Hyaloperonospora arabidopsidis (strain Emoy2)</name>
    <name type="common">Downy mildew agent</name>
    <name type="synonym">Peronospora arabidopsidis</name>
    <dbReference type="NCBI Taxonomy" id="559515"/>
    <lineage>
        <taxon>Eukaryota</taxon>
        <taxon>Sar</taxon>
        <taxon>Stramenopiles</taxon>
        <taxon>Oomycota</taxon>
        <taxon>Peronosporomycetes</taxon>
        <taxon>Peronosporales</taxon>
        <taxon>Peronosporaceae</taxon>
        <taxon>Hyaloperonospora</taxon>
    </lineage>
</organism>
<dbReference type="Proteomes" id="UP000011713">
    <property type="component" value="Unassembled WGS sequence"/>
</dbReference>
<dbReference type="VEuPathDB" id="FungiDB:HpaG802358"/>